<evidence type="ECO:0000313" key="2">
    <source>
        <dbReference type="WBParaSite" id="RSKR_0000096000.1"/>
    </source>
</evidence>
<name>A0AC35TIX9_9BILA</name>
<protein>
    <submittedName>
        <fullName evidence="2">Alpha/beta hydrolase</fullName>
    </submittedName>
</protein>
<accession>A0AC35TIX9</accession>
<sequence length="217" mass="24196">MGKSLKDLGLHFNEKGSLNDKMGNAFQFVDQENYESVGEAVNEYIYDALSKQFKFKKLYFDKKTKETSSFVFATENYLTASELIVFINGSGAVRAGQWARSWENFVLASKLAGRKIAIIAHSYGGVVVDHILKCYGNKEGAIKGIMLTDAEFDRSCLEHLSDVPVVMNFVNYIPNSKTSAYSEDAVISVYSGTNQHVLTSAFAKDAIISKLRELHFD</sequence>
<dbReference type="Proteomes" id="UP000095286">
    <property type="component" value="Unplaced"/>
</dbReference>
<reference evidence="2" key="1">
    <citation type="submission" date="2016-11" db="UniProtKB">
        <authorList>
            <consortium name="WormBaseParasite"/>
        </authorList>
    </citation>
    <scope>IDENTIFICATION</scope>
    <source>
        <strain evidence="2">KR3021</strain>
    </source>
</reference>
<evidence type="ECO:0000313" key="1">
    <source>
        <dbReference type="Proteomes" id="UP000095286"/>
    </source>
</evidence>
<proteinExistence type="predicted"/>
<organism evidence="1 2">
    <name type="scientific">Rhabditophanes sp. KR3021</name>
    <dbReference type="NCBI Taxonomy" id="114890"/>
    <lineage>
        <taxon>Eukaryota</taxon>
        <taxon>Metazoa</taxon>
        <taxon>Ecdysozoa</taxon>
        <taxon>Nematoda</taxon>
        <taxon>Chromadorea</taxon>
        <taxon>Rhabditida</taxon>
        <taxon>Tylenchina</taxon>
        <taxon>Panagrolaimomorpha</taxon>
        <taxon>Strongyloidoidea</taxon>
        <taxon>Alloionematidae</taxon>
        <taxon>Rhabditophanes</taxon>
    </lineage>
</organism>
<dbReference type="WBParaSite" id="RSKR_0000096000.1">
    <property type="protein sequence ID" value="RSKR_0000096000.1"/>
    <property type="gene ID" value="RSKR_0000096000"/>
</dbReference>